<dbReference type="Pfam" id="PF07600">
    <property type="entry name" value="DUF1564"/>
    <property type="match status" value="1"/>
</dbReference>
<reference evidence="1 2" key="1">
    <citation type="submission" date="2021-02" db="EMBL/GenBank/DDBJ databases">
        <title>Leptospira ainlahdjerensis sp. nov., Leptospira ainazelensis sp. nov., Leptospira abararensis sp. nov. and Leptospira chreensis sp. nov., four new species isolated from water sources in Algeria.</title>
        <authorList>
            <person name="Amara Korba A."/>
            <person name="Kainiu M."/>
            <person name="Vincent A.T."/>
            <person name="Mariet J.-F."/>
            <person name="Veyrier F.J."/>
            <person name="Goarant C."/>
            <person name="Picardeau M."/>
        </authorList>
    </citation>
    <scope>NUCLEOTIDE SEQUENCE [LARGE SCALE GENOMIC DNA]</scope>
    <source>
        <strain evidence="1 2">201903070</strain>
    </source>
</reference>
<keyword evidence="2" id="KW-1185">Reference proteome</keyword>
<dbReference type="EMBL" id="JAFFPU010000075">
    <property type="protein sequence ID" value="MBM9579275.1"/>
    <property type="molecule type" value="Genomic_DNA"/>
</dbReference>
<evidence type="ECO:0000313" key="1">
    <source>
        <dbReference type="EMBL" id="MBM9579275.1"/>
    </source>
</evidence>
<dbReference type="Proteomes" id="UP000724686">
    <property type="component" value="Unassembled WGS sequence"/>
</dbReference>
<name>A0ABS2UJG6_9LEPT</name>
<evidence type="ECO:0000313" key="2">
    <source>
        <dbReference type="Proteomes" id="UP000724686"/>
    </source>
</evidence>
<comment type="caution">
    <text evidence="1">The sequence shown here is derived from an EMBL/GenBank/DDBJ whole genome shotgun (WGS) entry which is preliminary data.</text>
</comment>
<accession>A0ABS2UJG6</accession>
<dbReference type="InterPro" id="IPR011458">
    <property type="entry name" value="DUF1564"/>
</dbReference>
<proteinExistence type="predicted"/>
<sequence length="165" mass="19739">MRKNKNEILSSNFDKTKITCSFLVPKSLYNGLPLKSRKGIGRNLEYLLRKYRNRILKIKRIHKKTATALYQEKGNDLIKFNVRISPIFWEELTILSRSHGISNCYLYHLFLKWELLHEKGNLIFQTHPHLRTNQKLVLIWMIDFKEEYSQRMAQLVNEFSSKVIQ</sequence>
<organism evidence="1 2">
    <name type="scientific">Leptospira ainlahdjerensis</name>
    <dbReference type="NCBI Taxonomy" id="2810033"/>
    <lineage>
        <taxon>Bacteria</taxon>
        <taxon>Pseudomonadati</taxon>
        <taxon>Spirochaetota</taxon>
        <taxon>Spirochaetia</taxon>
        <taxon>Leptospirales</taxon>
        <taxon>Leptospiraceae</taxon>
        <taxon>Leptospira</taxon>
    </lineage>
</organism>
<protein>
    <submittedName>
        <fullName evidence="1">DUF1564 family protein</fullName>
    </submittedName>
</protein>
<dbReference type="RefSeq" id="WP_205281221.1">
    <property type="nucleotide sequence ID" value="NZ_JAFFPU010000075.1"/>
</dbReference>
<gene>
    <name evidence="1" type="ORF">JWG45_19190</name>
</gene>